<dbReference type="SMART" id="SM00906">
    <property type="entry name" value="Fungal_trans"/>
    <property type="match status" value="1"/>
</dbReference>
<comment type="caution">
    <text evidence="9">The sequence shown here is derived from an EMBL/GenBank/DDBJ whole genome shotgun (WGS) entry which is preliminary data.</text>
</comment>
<protein>
    <submittedName>
        <fullName evidence="9">Gypsy retrotransposon integrase-like protein 1</fullName>
    </submittedName>
</protein>
<keyword evidence="4" id="KW-0238">DNA-binding</keyword>
<organism evidence="9 10">
    <name type="scientific">Sporothrix epigloea</name>
    <dbReference type="NCBI Taxonomy" id="1892477"/>
    <lineage>
        <taxon>Eukaryota</taxon>
        <taxon>Fungi</taxon>
        <taxon>Dikarya</taxon>
        <taxon>Ascomycota</taxon>
        <taxon>Pezizomycotina</taxon>
        <taxon>Sordariomycetes</taxon>
        <taxon>Sordariomycetidae</taxon>
        <taxon>Ophiostomatales</taxon>
        <taxon>Ophiostomataceae</taxon>
        <taxon>Sporothrix</taxon>
    </lineage>
</organism>
<keyword evidence="5" id="KW-0804">Transcription</keyword>
<dbReference type="Proteomes" id="UP001642502">
    <property type="component" value="Unassembled WGS sequence"/>
</dbReference>
<gene>
    <name evidence="9" type="primary">GIN1</name>
    <name evidence="9" type="ORF">SEPCBS119000_003526</name>
</gene>
<accession>A0ABP0DNV7</accession>
<evidence type="ECO:0000259" key="8">
    <source>
        <dbReference type="SMART" id="SM00906"/>
    </source>
</evidence>
<keyword evidence="6" id="KW-0539">Nucleus</keyword>
<comment type="subcellular location">
    <subcellularLocation>
        <location evidence="1">Nucleus</location>
    </subcellularLocation>
</comment>
<evidence type="ECO:0000256" key="6">
    <source>
        <dbReference type="ARBA" id="ARBA00023242"/>
    </source>
</evidence>
<dbReference type="CDD" id="cd12148">
    <property type="entry name" value="fungal_TF_MHR"/>
    <property type="match status" value="1"/>
</dbReference>
<feature type="region of interest" description="Disordered" evidence="7">
    <location>
        <begin position="138"/>
        <end position="194"/>
    </location>
</feature>
<dbReference type="InterPro" id="IPR051711">
    <property type="entry name" value="Stress_Response_Reg"/>
</dbReference>
<feature type="region of interest" description="Disordered" evidence="7">
    <location>
        <begin position="831"/>
        <end position="870"/>
    </location>
</feature>
<sequence length="1016" mass="113353">MDPSTSSAVSDDESGGAPSWPAHVAPSLAESLPSPDEDQYIKAEDFAPGGADVDTNDGTTFMPVHKRRRVTRACDECQCTYDKPSNRRRNPAPQYVEALENKLHRAEILLRQFMPDVDLSDPSLDPMVQKDFEDRERARALAARQRRDERSQEQQQQQQQQQAVSVTQEDQQQPEQQPQRAAGDADNKAPGNDGEELLSMIETIGQLDLTEGGEWNFHGKSSGAIFLRKMKENFHGLLGRDSLVPYLARPPRAPGVFSLDSPRSTIDSPFGSDSLPPYYDLPPKDHARRLCYFSLNCATCLLRVVHVPSFYETVDRLYEKGPLHLGPEDHRSLSLFYSVLALGCMYNIAEDGNSSDPVHYEAATEEGLKFYTIARVLLQDITECRDLTSLQALLFMILFLQATSNLSGCYSFVGIALRAALRMGLHRNLPDVRLNPIQNESRRRVFYVIRQMDTYVSALLGFPMSLRDEDIDQPLPTEIDDEYITKDGIVQPPPGTPSFYQACNAYTKLTEILAKVVRCVYPVRRIPGNPLPNDAGARSSTYMISYNKMKEIERELHAWYEQLPTHWRPCSDGPIEVIRVRTLLRFAYAHVQMMMYRPFLQYVSPRVPMGQQLDDRYYACAAAAVSISRNIVHIGLEIRKQAVLIGPYWFILYTEFFAILSLVYYSLENPDNPGSAEIMEDAISGKAVIASLSKRSLAADRVTDALNKLFEELPDRLKKGKSRPTTLTKKRSARGPHGVRAAESNQSSSSGVLAVSQPGSMNGGSVPQHHMAFDAIRQQQHMMQLHQQHQQVPLLQQQHHLHQQQQQKQQQAQALLGAQFVGKSGELFPETFESRNSLPDQQDGRAYSSHQTSHASISGDIGLNNTGSGTFSDETMLGGPPPTTENPLYKVDAMLFPSNDAFAYPSQSIMDFGLYNFMSDFNGNSVTGGVSNAASSNTGEAASHAHQQHPDGMQFYAPSMYGKIEGQLLDPIPAYLIQPSGALAGIDLASEMYGADSLLPFQQAQAYNTQRQQQQR</sequence>
<dbReference type="EMBL" id="CAWUON010000046">
    <property type="protein sequence ID" value="CAK7269353.1"/>
    <property type="molecule type" value="Genomic_DNA"/>
</dbReference>
<reference evidence="9 10" key="1">
    <citation type="submission" date="2024-01" db="EMBL/GenBank/DDBJ databases">
        <authorList>
            <person name="Allen C."/>
            <person name="Tagirdzhanova G."/>
        </authorList>
    </citation>
    <scope>NUCLEOTIDE SEQUENCE [LARGE SCALE GENOMIC DNA]</scope>
    <source>
        <strain evidence="9 10">CBS 119000</strain>
    </source>
</reference>
<feature type="compositionally biased region" description="Basic and acidic residues" evidence="7">
    <location>
        <begin position="138"/>
        <end position="152"/>
    </location>
</feature>
<feature type="compositionally biased region" description="Basic residues" evidence="7">
    <location>
        <begin position="718"/>
        <end position="734"/>
    </location>
</feature>
<feature type="domain" description="Xylanolytic transcriptional activator regulatory" evidence="8">
    <location>
        <begin position="409"/>
        <end position="482"/>
    </location>
</feature>
<feature type="region of interest" description="Disordered" evidence="7">
    <location>
        <begin position="717"/>
        <end position="763"/>
    </location>
</feature>
<feature type="compositionally biased region" description="Polar residues" evidence="7">
    <location>
        <begin position="743"/>
        <end position="763"/>
    </location>
</feature>
<feature type="compositionally biased region" description="Low complexity" evidence="7">
    <location>
        <begin position="153"/>
        <end position="179"/>
    </location>
</feature>
<keyword evidence="3" id="KW-0805">Transcription regulation</keyword>
<dbReference type="Pfam" id="PF04082">
    <property type="entry name" value="Fungal_trans"/>
    <property type="match status" value="1"/>
</dbReference>
<evidence type="ECO:0000256" key="7">
    <source>
        <dbReference type="SAM" id="MobiDB-lite"/>
    </source>
</evidence>
<dbReference type="PANTHER" id="PTHR47540:SF1">
    <property type="entry name" value="ACTIVATOR OF STRESS GENES 1-RELATED"/>
    <property type="match status" value="1"/>
</dbReference>
<evidence type="ECO:0000256" key="1">
    <source>
        <dbReference type="ARBA" id="ARBA00004123"/>
    </source>
</evidence>
<keyword evidence="10" id="KW-1185">Reference proteome</keyword>
<evidence type="ECO:0000313" key="10">
    <source>
        <dbReference type="Proteomes" id="UP001642502"/>
    </source>
</evidence>
<evidence type="ECO:0000313" key="9">
    <source>
        <dbReference type="EMBL" id="CAK7269353.1"/>
    </source>
</evidence>
<evidence type="ECO:0000256" key="5">
    <source>
        <dbReference type="ARBA" id="ARBA00023163"/>
    </source>
</evidence>
<evidence type="ECO:0000256" key="4">
    <source>
        <dbReference type="ARBA" id="ARBA00023125"/>
    </source>
</evidence>
<feature type="region of interest" description="Disordered" evidence="7">
    <location>
        <begin position="1"/>
        <end position="37"/>
    </location>
</feature>
<keyword evidence="2" id="KW-0862">Zinc</keyword>
<proteinExistence type="predicted"/>
<dbReference type="InterPro" id="IPR007219">
    <property type="entry name" value="XnlR_reg_dom"/>
</dbReference>
<evidence type="ECO:0000256" key="2">
    <source>
        <dbReference type="ARBA" id="ARBA00022833"/>
    </source>
</evidence>
<name>A0ABP0DNV7_9PEZI</name>
<evidence type="ECO:0000256" key="3">
    <source>
        <dbReference type="ARBA" id="ARBA00023015"/>
    </source>
</evidence>
<dbReference type="PANTHER" id="PTHR47540">
    <property type="entry name" value="THIAMINE REPRESSIBLE GENES REGULATORY PROTEIN THI5"/>
    <property type="match status" value="1"/>
</dbReference>